<organism evidence="5 6">
    <name type="scientific">Perkinsus olseni</name>
    <name type="common">Perkinsus atlanticus</name>
    <dbReference type="NCBI Taxonomy" id="32597"/>
    <lineage>
        <taxon>Eukaryota</taxon>
        <taxon>Sar</taxon>
        <taxon>Alveolata</taxon>
        <taxon>Perkinsozoa</taxon>
        <taxon>Perkinsea</taxon>
        <taxon>Perkinsida</taxon>
        <taxon>Perkinsidae</taxon>
        <taxon>Perkinsus</taxon>
    </lineage>
</organism>
<dbReference type="PANTHER" id="PTHR47642">
    <property type="entry name" value="ATP-DEPENDENT DNA HELICASE"/>
    <property type="match status" value="1"/>
</dbReference>
<dbReference type="GO" id="GO:0043139">
    <property type="term" value="F:5'-3' DNA helicase activity"/>
    <property type="evidence" value="ECO:0007669"/>
    <property type="project" value="UniProtKB-EC"/>
</dbReference>
<dbReference type="PROSITE" id="PS50966">
    <property type="entry name" value="ZF_SWIM"/>
    <property type="match status" value="1"/>
</dbReference>
<dbReference type="GO" id="GO:0008270">
    <property type="term" value="F:zinc ion binding"/>
    <property type="evidence" value="ECO:0007669"/>
    <property type="project" value="UniProtKB-KW"/>
</dbReference>
<evidence type="ECO:0000313" key="5">
    <source>
        <dbReference type="EMBL" id="KAF4689341.1"/>
    </source>
</evidence>
<dbReference type="Proteomes" id="UP000541610">
    <property type="component" value="Unassembled WGS sequence"/>
</dbReference>
<dbReference type="SUPFAM" id="SSF52540">
    <property type="entry name" value="P-loop containing nucleoside triphosphate hydrolases"/>
    <property type="match status" value="2"/>
</dbReference>
<feature type="region of interest" description="Disordered" evidence="3">
    <location>
        <begin position="498"/>
        <end position="520"/>
    </location>
</feature>
<comment type="similarity">
    <text evidence="2">Belongs to the helicase family.</text>
</comment>
<dbReference type="GO" id="GO:0016787">
    <property type="term" value="F:hydrolase activity"/>
    <property type="evidence" value="ECO:0007669"/>
    <property type="project" value="UniProtKB-KW"/>
</dbReference>
<dbReference type="GO" id="GO:0006310">
    <property type="term" value="P:DNA recombination"/>
    <property type="evidence" value="ECO:0007669"/>
    <property type="project" value="UniProtKB-KW"/>
</dbReference>
<keyword evidence="2" id="KW-0378">Hydrolase</keyword>
<sequence>MADSRTILDAEQSQVRDSVLSALRSGSEKQYFLVAGLAGTGKTYLVKEILEELKKSMTPIVLCWAGVAARHLGADARTIMSYCGLQYDRTGVPGDNAFMRSRPVLAERMVQGLRLRRLQEVLSDRAVLILDELQAIQGSAFEALSDAFKTLRREKTGCNLPFGGVPVILTGNPCQLGRVPFHESEQYTETSFPTTPCWLTDTYKLMDPVTFYMELIHRGQDTGYLQMLAEIRNSSEGDMGVPRFSPAAMAVLENIRDRDGGNKAPRFEHTILCLTNGEAELFNQKHLDEIDGDEVVFPAKDTRTQLTPIDFDDDEVSKLGYRSTIALKPRCRVMATVNHPQLIYCNGSQGTVVDIELSVGHPPKVLVVFDGDERPVEVHPETYILERADGETIFTRQQFPLIPAAAITAHRAVGLTLRGAWVHLPFKGCPRTANEDIASYWRQEWLRGCMYTVLSRVGSRHAIRVHPLRHGDVMPIFWMDPEAAAFDAECRSKSLLNTSNDHQQAQPSGDAAGDPDRQTDPLIDLQRCIENLSIQVKATSSQVVDNVAKQLEASSSRALLYNHYATLQTQRIHNGQRSIHVVVHTMSRPVLRASVEQLPTELQWSFYEQLDQHLNIERTDLDDVDILRILRDVKEAQQEPVGGVDVGGSVPTTEAAVGSTPPDEGGVHNQEASSLIGEEDDCSEGSYSDVPRFDWEEGSGEDAESTDSELENALLSPRGSAAARLGPGRDRFEEEPFLICRGPLHKVVEDFLTEQPHYRLTRTTIERLKEVGRSCILECERTISYKNKGKPLIAGSKPDWRCWPNDVCSMGEVCICGKDGVNSFHGLKSAHATAEEWRAHDHTPGSTRCRSSYIPPPIVDDWLHLLQEDGSKTKSDLFAWTLAKYLRGGYSSSPHTVQFLASKKLQSDSEKVRNTLRSLRPYGRAGLSVEAFVEGLSKLRCPLDQLKANVGPTVQQLAALEEGIGHYDDLDVSAVDRCLILGEVLCSRGVAEHGKYPVREFCVVATSPRMLGNMVNCPTIGVDCSFNIVMANVAIAVVCALPRGQTASPIAIALVHAESISSVEHCLLQLREAGRILELPNCEPKEVVMDGSPSIHGGCTSVYGEFAAISCFFHVMKRAKEAKARANMPKTIWLEIKKDLSLLSDSVSRAEWEKLAVLFEKKWREERPATLSPIGRASVETFMGDFASYLTTSNWRSYWGQYASERSGPRTNNAVEKANRMIKEEVTDNRRRRTLSEFNGYLNNGASWAKISQYGHATNKGEITDKYRRFGARSLATESLCQVPRTWKTTREVDPNDETEWLFIRDPQVKRGVESLSCHVLSDDDLGKCAKKFYEADYTTLQEAHELTSTFCAVRYSKAGGTLSSYCTCSTWRKNLVCGHLAAVAHLSGGDSSREATEKWRFMQVYFRRAARTRKKTGEFDQNVLPADARYGISRSEPSAAPRPRKRRRATAAGSGQVTPPAAKRPRIVIKGASGQTRTVRPQLAHRLMHCFGKPDALRNSKDM</sequence>
<dbReference type="EC" id="5.6.2.3" evidence="2"/>
<dbReference type="OrthoDB" id="476588at2759"/>
<dbReference type="InterPro" id="IPR010285">
    <property type="entry name" value="DNA_helicase_pif1-like_DEAD"/>
</dbReference>
<feature type="compositionally biased region" description="Low complexity" evidence="3">
    <location>
        <begin position="641"/>
        <end position="650"/>
    </location>
</feature>
<evidence type="ECO:0000256" key="1">
    <source>
        <dbReference type="PROSITE-ProRule" id="PRU00325"/>
    </source>
</evidence>
<keyword evidence="1" id="KW-0862">Zinc</keyword>
<feature type="compositionally biased region" description="Acidic residues" evidence="3">
    <location>
        <begin position="696"/>
        <end position="710"/>
    </location>
</feature>
<dbReference type="GO" id="GO:0006281">
    <property type="term" value="P:DNA repair"/>
    <property type="evidence" value="ECO:0007669"/>
    <property type="project" value="UniProtKB-KW"/>
</dbReference>
<dbReference type="InterPro" id="IPR051055">
    <property type="entry name" value="PIF1_helicase"/>
</dbReference>
<keyword evidence="2" id="KW-0227">DNA damage</keyword>
<evidence type="ECO:0000259" key="4">
    <source>
        <dbReference type="PROSITE" id="PS50966"/>
    </source>
</evidence>
<keyword evidence="2" id="KW-0233">DNA recombination</keyword>
<feature type="domain" description="SWIM-type" evidence="4">
    <location>
        <begin position="1352"/>
        <end position="1389"/>
    </location>
</feature>
<proteinExistence type="inferred from homology"/>
<keyword evidence="1" id="KW-0863">Zinc-finger</keyword>
<dbReference type="InterPro" id="IPR027417">
    <property type="entry name" value="P-loop_NTPase"/>
</dbReference>
<comment type="cofactor">
    <cofactor evidence="2">
        <name>Mg(2+)</name>
        <dbReference type="ChEBI" id="CHEBI:18420"/>
    </cofactor>
</comment>
<keyword evidence="2" id="KW-0067">ATP-binding</keyword>
<feature type="region of interest" description="Disordered" evidence="3">
    <location>
        <begin position="640"/>
        <end position="727"/>
    </location>
</feature>
<protein>
    <recommendedName>
        <fullName evidence="2">ATP-dependent DNA helicase</fullName>
        <ecNumber evidence="2">5.6.2.3</ecNumber>
    </recommendedName>
</protein>
<name>A0A7J6P230_PEROL</name>
<dbReference type="GO" id="GO:0005524">
    <property type="term" value="F:ATP binding"/>
    <property type="evidence" value="ECO:0007669"/>
    <property type="project" value="UniProtKB-KW"/>
</dbReference>
<evidence type="ECO:0000256" key="3">
    <source>
        <dbReference type="SAM" id="MobiDB-lite"/>
    </source>
</evidence>
<comment type="catalytic activity">
    <reaction evidence="2">
        <text>ATP + H2O = ADP + phosphate + H(+)</text>
        <dbReference type="Rhea" id="RHEA:13065"/>
        <dbReference type="ChEBI" id="CHEBI:15377"/>
        <dbReference type="ChEBI" id="CHEBI:15378"/>
        <dbReference type="ChEBI" id="CHEBI:30616"/>
        <dbReference type="ChEBI" id="CHEBI:43474"/>
        <dbReference type="ChEBI" id="CHEBI:456216"/>
        <dbReference type="EC" id="5.6.2.3"/>
    </reaction>
</comment>
<dbReference type="InterPro" id="IPR007527">
    <property type="entry name" value="Znf_SWIM"/>
</dbReference>
<dbReference type="SMART" id="SM00382">
    <property type="entry name" value="AAA"/>
    <property type="match status" value="1"/>
</dbReference>
<dbReference type="GO" id="GO:0000723">
    <property type="term" value="P:telomere maintenance"/>
    <property type="evidence" value="ECO:0007669"/>
    <property type="project" value="InterPro"/>
</dbReference>
<keyword evidence="1" id="KW-0479">Metal-binding</keyword>
<dbReference type="InterPro" id="IPR003593">
    <property type="entry name" value="AAA+_ATPase"/>
</dbReference>
<feature type="region of interest" description="Disordered" evidence="3">
    <location>
        <begin position="1431"/>
        <end position="1480"/>
    </location>
</feature>
<dbReference type="EMBL" id="JABANP010000127">
    <property type="protein sequence ID" value="KAF4689341.1"/>
    <property type="molecule type" value="Genomic_DNA"/>
</dbReference>
<keyword evidence="2" id="KW-0547">Nucleotide-binding</keyword>
<accession>A0A7J6P230</accession>
<dbReference type="PANTHER" id="PTHR47642:SF6">
    <property type="entry name" value="ATP-DEPENDENT DNA HELICASE"/>
    <property type="match status" value="1"/>
</dbReference>
<evidence type="ECO:0000313" key="6">
    <source>
        <dbReference type="Proteomes" id="UP000541610"/>
    </source>
</evidence>
<dbReference type="Gene3D" id="3.40.50.300">
    <property type="entry name" value="P-loop containing nucleotide triphosphate hydrolases"/>
    <property type="match status" value="1"/>
</dbReference>
<comment type="caution">
    <text evidence="5">The sequence shown here is derived from an EMBL/GenBank/DDBJ whole genome shotgun (WGS) entry which is preliminary data.</text>
</comment>
<keyword evidence="2" id="KW-0347">Helicase</keyword>
<gene>
    <name evidence="5" type="ORF">FOZ60_001754</name>
</gene>
<evidence type="ECO:0000256" key="2">
    <source>
        <dbReference type="RuleBase" id="RU363044"/>
    </source>
</evidence>
<dbReference type="Pfam" id="PF05970">
    <property type="entry name" value="PIF1"/>
    <property type="match status" value="1"/>
</dbReference>
<reference evidence="5 6" key="1">
    <citation type="submission" date="2020-04" db="EMBL/GenBank/DDBJ databases">
        <title>Perkinsus olseni comparative genomics.</title>
        <authorList>
            <person name="Bogema D.R."/>
        </authorList>
    </citation>
    <scope>NUCLEOTIDE SEQUENCE [LARGE SCALE GENOMIC DNA]</scope>
    <source>
        <strain evidence="5">00978-12</strain>
    </source>
</reference>
<feature type="compositionally biased region" description="Polar residues" evidence="3">
    <location>
        <begin position="498"/>
        <end position="507"/>
    </location>
</feature>
<keyword evidence="2" id="KW-0234">DNA repair</keyword>